<keyword evidence="9" id="KW-1133">Transmembrane helix</keyword>
<dbReference type="CDD" id="cd14014">
    <property type="entry name" value="STKc_PknB_like"/>
    <property type="match status" value="1"/>
</dbReference>
<gene>
    <name evidence="11" type="ORF">FM110_12920</name>
</gene>
<evidence type="ECO:0000256" key="8">
    <source>
        <dbReference type="SAM" id="MobiDB-lite"/>
    </source>
</evidence>
<dbReference type="PROSITE" id="PS00108">
    <property type="entry name" value="PROTEIN_KINASE_ST"/>
    <property type="match status" value="1"/>
</dbReference>
<protein>
    <recommendedName>
        <fullName evidence="1">non-specific serine/threonine protein kinase</fullName>
        <ecNumber evidence="1">2.7.11.1</ecNumber>
    </recommendedName>
</protein>
<evidence type="ECO:0000256" key="9">
    <source>
        <dbReference type="SAM" id="Phobius"/>
    </source>
</evidence>
<dbReference type="Gene3D" id="1.10.510.10">
    <property type="entry name" value="Transferase(Phosphotransferase) domain 1"/>
    <property type="match status" value="1"/>
</dbReference>
<sequence length="564" mass="59939">MSPRAPSRPPRLDGYEFRSVLGGGGFADVFLYRQERPQREVAVKVLLSGIGDLGVRAQFEAEANVMAAMSTHPSIVTIHQAEVADDGRPCIVMEYCSRPNYGVRFRSERIAVEEALRVGVMIAGAVETAHRAGVLHRDIKPANILVTEYNRPALTDFGISIATTEAGDIEDSTGMSIPWSPPECFADPPRADVRSDVFSLAATVYSLLAGRTPFEATDRRNTAAELIRRIETMPLPPLERPDAPASLSRVLAVAMAKDPAARYDSALAFGRALQQVEAELSLPVTAMDVLEDRSRQPVAARAEPDDLDMHTRIRSITTIAPGAPGMQGAPGAQGVPGAQGMHGAMGIPGAHSPAQREIDPFAGIAPAPGELAASRAAAPGESTAPRTMLRPSASLPPRSPLEAEADPDPEPEGRGLGLPPWLVLSVVGALVLAVGVGAVLGVRAAFPEKEGPTPPDDTTEPVAFDDRDVAAPTDIRIEKIDMPGTEVDKARISWSRPQGFAQGDVYLVSWKDMEDGYRQFGEPQEVAGRESMVMNAPPHHDHACVQVAVRVPSGAAQSAGEACM</sequence>
<dbReference type="EMBL" id="FWFG01000110">
    <property type="protein sequence ID" value="SLM95509.1"/>
    <property type="molecule type" value="Genomic_DNA"/>
</dbReference>
<keyword evidence="3" id="KW-0808">Transferase</keyword>
<reference evidence="11 12" key="1">
    <citation type="submission" date="2017-02" db="EMBL/GenBank/DDBJ databases">
        <authorList>
            <person name="Peterson S.W."/>
        </authorList>
    </citation>
    <scope>NUCLEOTIDE SEQUENCE [LARGE SCALE GENOMIC DNA]</scope>
    <source>
        <strain evidence="11 12">CIP104813</strain>
    </source>
</reference>
<dbReference type="PANTHER" id="PTHR43289">
    <property type="entry name" value="MITOGEN-ACTIVATED PROTEIN KINASE KINASE KINASE 20-RELATED"/>
    <property type="match status" value="1"/>
</dbReference>
<evidence type="ECO:0000256" key="2">
    <source>
        <dbReference type="ARBA" id="ARBA00022527"/>
    </source>
</evidence>
<dbReference type="RefSeq" id="WP_087105153.1">
    <property type="nucleotide sequence ID" value="NZ_FWFG01000110.1"/>
</dbReference>
<keyword evidence="4 7" id="KW-0547">Nucleotide-binding</keyword>
<dbReference type="EC" id="2.7.11.1" evidence="1"/>
<feature type="binding site" evidence="7">
    <location>
        <position position="44"/>
    </location>
    <ligand>
        <name>ATP</name>
        <dbReference type="ChEBI" id="CHEBI:30616"/>
    </ligand>
</feature>
<dbReference type="Proteomes" id="UP000195981">
    <property type="component" value="Unassembled WGS sequence"/>
</dbReference>
<feature type="compositionally biased region" description="Low complexity" evidence="8">
    <location>
        <begin position="320"/>
        <end position="339"/>
    </location>
</feature>
<evidence type="ECO:0000256" key="1">
    <source>
        <dbReference type="ARBA" id="ARBA00012513"/>
    </source>
</evidence>
<dbReference type="GO" id="GO:0004674">
    <property type="term" value="F:protein serine/threonine kinase activity"/>
    <property type="evidence" value="ECO:0007669"/>
    <property type="project" value="UniProtKB-KW"/>
</dbReference>
<evidence type="ECO:0000256" key="6">
    <source>
        <dbReference type="ARBA" id="ARBA00022840"/>
    </source>
</evidence>
<keyword evidence="2 11" id="KW-0723">Serine/threonine-protein kinase</keyword>
<dbReference type="PANTHER" id="PTHR43289:SF6">
    <property type="entry name" value="SERINE_THREONINE-PROTEIN KINASE NEKL-3"/>
    <property type="match status" value="1"/>
</dbReference>
<feature type="region of interest" description="Disordered" evidence="8">
    <location>
        <begin position="320"/>
        <end position="355"/>
    </location>
</feature>
<proteinExistence type="predicted"/>
<keyword evidence="9" id="KW-0812">Transmembrane</keyword>
<dbReference type="GO" id="GO:0005524">
    <property type="term" value="F:ATP binding"/>
    <property type="evidence" value="ECO:0007669"/>
    <property type="project" value="UniProtKB-UniRule"/>
</dbReference>
<dbReference type="Gene3D" id="3.30.200.20">
    <property type="entry name" value="Phosphorylase Kinase, domain 1"/>
    <property type="match status" value="1"/>
</dbReference>
<dbReference type="OrthoDB" id="9762169at2"/>
<keyword evidence="12" id="KW-1185">Reference proteome</keyword>
<evidence type="ECO:0000256" key="7">
    <source>
        <dbReference type="PROSITE-ProRule" id="PRU10141"/>
    </source>
</evidence>
<dbReference type="SMART" id="SM00220">
    <property type="entry name" value="S_TKc"/>
    <property type="match status" value="1"/>
</dbReference>
<feature type="region of interest" description="Disordered" evidence="8">
    <location>
        <begin position="373"/>
        <end position="413"/>
    </location>
</feature>
<evidence type="ECO:0000256" key="3">
    <source>
        <dbReference type="ARBA" id="ARBA00022679"/>
    </source>
</evidence>
<feature type="transmembrane region" description="Helical" evidence="9">
    <location>
        <begin position="421"/>
        <end position="442"/>
    </location>
</feature>
<dbReference type="PROSITE" id="PS00107">
    <property type="entry name" value="PROTEIN_KINASE_ATP"/>
    <property type="match status" value="1"/>
</dbReference>
<evidence type="ECO:0000256" key="5">
    <source>
        <dbReference type="ARBA" id="ARBA00022777"/>
    </source>
</evidence>
<dbReference type="InterPro" id="IPR017441">
    <property type="entry name" value="Protein_kinase_ATP_BS"/>
</dbReference>
<organism evidence="11 12">
    <name type="scientific">Brachybacterium nesterenkovii</name>
    <dbReference type="NCBI Taxonomy" id="47847"/>
    <lineage>
        <taxon>Bacteria</taxon>
        <taxon>Bacillati</taxon>
        <taxon>Actinomycetota</taxon>
        <taxon>Actinomycetes</taxon>
        <taxon>Micrococcales</taxon>
        <taxon>Dermabacteraceae</taxon>
        <taxon>Brachybacterium</taxon>
    </lineage>
</organism>
<evidence type="ECO:0000259" key="10">
    <source>
        <dbReference type="PROSITE" id="PS50011"/>
    </source>
</evidence>
<dbReference type="Pfam" id="PF00069">
    <property type="entry name" value="Pkinase"/>
    <property type="match status" value="1"/>
</dbReference>
<dbReference type="PROSITE" id="PS50011">
    <property type="entry name" value="PROTEIN_KINASE_DOM"/>
    <property type="match status" value="1"/>
</dbReference>
<keyword evidence="9" id="KW-0472">Membrane</keyword>
<keyword evidence="5 11" id="KW-0418">Kinase</keyword>
<dbReference type="SUPFAM" id="SSF56112">
    <property type="entry name" value="Protein kinase-like (PK-like)"/>
    <property type="match status" value="1"/>
</dbReference>
<evidence type="ECO:0000313" key="11">
    <source>
        <dbReference type="EMBL" id="SLM95509.1"/>
    </source>
</evidence>
<evidence type="ECO:0000256" key="4">
    <source>
        <dbReference type="ARBA" id="ARBA00022741"/>
    </source>
</evidence>
<name>A0A1X6X8P5_9MICO</name>
<dbReference type="InterPro" id="IPR008271">
    <property type="entry name" value="Ser/Thr_kinase_AS"/>
</dbReference>
<feature type="domain" description="Protein kinase" evidence="10">
    <location>
        <begin position="15"/>
        <end position="280"/>
    </location>
</feature>
<keyword evidence="6 7" id="KW-0067">ATP-binding</keyword>
<feature type="compositionally biased region" description="Low complexity" evidence="8">
    <location>
        <begin position="389"/>
        <end position="402"/>
    </location>
</feature>
<dbReference type="InterPro" id="IPR000719">
    <property type="entry name" value="Prot_kinase_dom"/>
</dbReference>
<evidence type="ECO:0000313" key="12">
    <source>
        <dbReference type="Proteomes" id="UP000195981"/>
    </source>
</evidence>
<dbReference type="InterPro" id="IPR011009">
    <property type="entry name" value="Kinase-like_dom_sf"/>
</dbReference>
<dbReference type="AlphaFoldDB" id="A0A1X6X8P5"/>
<accession>A0A1X6X8P5</accession>